<name>A0AAV3UHF3_9EURY</name>
<evidence type="ECO:0000313" key="2">
    <source>
        <dbReference type="Proteomes" id="UP001501729"/>
    </source>
</evidence>
<protein>
    <recommendedName>
        <fullName evidence="3">DUF3368 domain-containing protein</fullName>
    </recommendedName>
</protein>
<evidence type="ECO:0000313" key="1">
    <source>
        <dbReference type="EMBL" id="GAA5050235.1"/>
    </source>
</evidence>
<comment type="caution">
    <text evidence="1">The sequence shown here is derived from an EMBL/GenBank/DDBJ whole genome shotgun (WGS) entry which is preliminary data.</text>
</comment>
<dbReference type="PANTHER" id="PTHR39550">
    <property type="entry name" value="SLL0658 PROTEIN"/>
    <property type="match status" value="1"/>
</dbReference>
<dbReference type="Proteomes" id="UP001501729">
    <property type="component" value="Unassembled WGS sequence"/>
</dbReference>
<dbReference type="Pfam" id="PF11848">
    <property type="entry name" value="DUF3368"/>
    <property type="match status" value="1"/>
</dbReference>
<accession>A0AAV3UHF3</accession>
<dbReference type="RefSeq" id="WP_227777587.1">
    <property type="nucleotide sequence ID" value="NZ_BAABKX010000008.1"/>
</dbReference>
<dbReference type="PANTHER" id="PTHR39550:SF1">
    <property type="entry name" value="SLL0658 PROTEIN"/>
    <property type="match status" value="1"/>
</dbReference>
<evidence type="ECO:0008006" key="3">
    <source>
        <dbReference type="Google" id="ProtNLM"/>
    </source>
</evidence>
<dbReference type="InterPro" id="IPR021799">
    <property type="entry name" value="PIN-like_prokaryotic"/>
</dbReference>
<gene>
    <name evidence="1" type="ORF">GCM10025751_24040</name>
</gene>
<reference evidence="1 2" key="1">
    <citation type="journal article" date="2019" name="Int. J. Syst. Evol. Microbiol.">
        <title>The Global Catalogue of Microorganisms (GCM) 10K type strain sequencing project: providing services to taxonomists for standard genome sequencing and annotation.</title>
        <authorList>
            <consortium name="The Broad Institute Genomics Platform"/>
            <consortium name="The Broad Institute Genome Sequencing Center for Infectious Disease"/>
            <person name="Wu L."/>
            <person name="Ma J."/>
        </authorList>
    </citation>
    <scope>NUCLEOTIDE SEQUENCE [LARGE SCALE GENOMIC DNA]</scope>
    <source>
        <strain evidence="1 2">JCM 17504</strain>
    </source>
</reference>
<proteinExistence type="predicted"/>
<keyword evidence="2" id="KW-1185">Reference proteome</keyword>
<dbReference type="GeneID" id="68616180"/>
<organism evidence="1 2">
    <name type="scientific">Haladaptatus pallidirubidus</name>
    <dbReference type="NCBI Taxonomy" id="1008152"/>
    <lineage>
        <taxon>Archaea</taxon>
        <taxon>Methanobacteriati</taxon>
        <taxon>Methanobacteriota</taxon>
        <taxon>Stenosarchaea group</taxon>
        <taxon>Halobacteria</taxon>
        <taxon>Halobacteriales</taxon>
        <taxon>Haladaptataceae</taxon>
        <taxon>Haladaptatus</taxon>
    </lineage>
</organism>
<dbReference type="AlphaFoldDB" id="A0AAV3UHF3"/>
<sequence length="176" mass="19076">MTQVFIDATTLISLGTIGELNLLTTFTGDLVILPLIQDEVTTEPVQTNLTRFIDEYEVRTCDPAIRDRTHQAKTVLGESTENGDVHLIAAVLAYTANNRSIGVVSDDRRVRTTARGLGATVTGTIGVIVRTVDKGLPPEDAQELVDRVDSHGLHMTGSLREKAYSLIDDATDTSPE</sequence>
<dbReference type="EMBL" id="BAABKX010000008">
    <property type="protein sequence ID" value="GAA5050235.1"/>
    <property type="molecule type" value="Genomic_DNA"/>
</dbReference>